<accession>A0ABS6EGK9</accession>
<dbReference type="SMART" id="SM00363">
    <property type="entry name" value="S4"/>
    <property type="match status" value="1"/>
</dbReference>
<dbReference type="EC" id="5.4.99.-" evidence="5"/>
<organism evidence="7 8">
    <name type="scientific">Clostridium mobile</name>
    <dbReference type="NCBI Taxonomy" id="2841512"/>
    <lineage>
        <taxon>Bacteria</taxon>
        <taxon>Bacillati</taxon>
        <taxon>Bacillota</taxon>
        <taxon>Clostridia</taxon>
        <taxon>Eubacteriales</taxon>
        <taxon>Clostridiaceae</taxon>
        <taxon>Clostridium</taxon>
    </lineage>
</organism>
<evidence type="ECO:0000313" key="7">
    <source>
        <dbReference type="EMBL" id="MBU5483549.1"/>
    </source>
</evidence>
<dbReference type="PANTHER" id="PTHR21600">
    <property type="entry name" value="MITOCHONDRIAL RNA PSEUDOURIDINE SYNTHASE"/>
    <property type="match status" value="1"/>
</dbReference>
<protein>
    <recommendedName>
        <fullName evidence="5">Pseudouridine synthase</fullName>
        <ecNumber evidence="5">5.4.99.-</ecNumber>
    </recommendedName>
</protein>
<sequence>MSSKLNFLFEKDEEMPLKEYLKFHLKLSSRLIRGAIREDRIRVNGEIVKLSYKLKNGDSIDISIQKDEEQNIEPEKIDLDIVYEDEDIIVINKTYGMVVHPTKSYPNGTLANGLLYYFKSSGQNCIVRLVSRLDMDTSGLILVAKNQFAHMALARDMGEDSFKKWYLAVAHNKFTEKEGTINLPIYRTGGESIKRIVDHRGQESITHYKVIEEYTAGSLVQVLLETGRTHQIRVHLSRLGNPLYGDSLYGEEYDDDLLINRQALHAYKLSFPHPRTGEVISLECGLPEDIKKLIEELKKS</sequence>
<gene>
    <name evidence="7" type="ORF">KQI86_04355</name>
</gene>
<dbReference type="InterPro" id="IPR002942">
    <property type="entry name" value="S4_RNA-bd"/>
</dbReference>
<evidence type="ECO:0000256" key="3">
    <source>
        <dbReference type="ARBA" id="ARBA00023235"/>
    </source>
</evidence>
<dbReference type="RefSeq" id="WP_216437915.1">
    <property type="nucleotide sequence ID" value="NZ_JAHLQF010000001.1"/>
</dbReference>
<comment type="similarity">
    <text evidence="2 5">Belongs to the pseudouridine synthase RluA family.</text>
</comment>
<evidence type="ECO:0000256" key="1">
    <source>
        <dbReference type="ARBA" id="ARBA00000073"/>
    </source>
</evidence>
<keyword evidence="8" id="KW-1185">Reference proteome</keyword>
<evidence type="ECO:0000259" key="6">
    <source>
        <dbReference type="SMART" id="SM00363"/>
    </source>
</evidence>
<evidence type="ECO:0000256" key="2">
    <source>
        <dbReference type="ARBA" id="ARBA00010876"/>
    </source>
</evidence>
<feature type="domain" description="RNA-binding S4" evidence="6">
    <location>
        <begin position="15"/>
        <end position="78"/>
    </location>
</feature>
<dbReference type="NCBIfam" id="TIGR00005">
    <property type="entry name" value="rluA_subfam"/>
    <property type="match status" value="1"/>
</dbReference>
<proteinExistence type="inferred from homology"/>
<dbReference type="Pfam" id="PF01479">
    <property type="entry name" value="S4"/>
    <property type="match status" value="1"/>
</dbReference>
<dbReference type="PANTHER" id="PTHR21600:SF44">
    <property type="entry name" value="RIBOSOMAL LARGE SUBUNIT PSEUDOURIDINE SYNTHASE D"/>
    <property type="match status" value="1"/>
</dbReference>
<dbReference type="CDD" id="cd00165">
    <property type="entry name" value="S4"/>
    <property type="match status" value="1"/>
</dbReference>
<dbReference type="PROSITE" id="PS50889">
    <property type="entry name" value="S4"/>
    <property type="match status" value="1"/>
</dbReference>
<comment type="caution">
    <text evidence="7">The sequence shown here is derived from an EMBL/GenBank/DDBJ whole genome shotgun (WGS) entry which is preliminary data.</text>
</comment>
<keyword evidence="3 5" id="KW-0413">Isomerase</keyword>
<comment type="catalytic activity">
    <reaction evidence="1 5">
        <text>a uridine in RNA = a pseudouridine in RNA</text>
        <dbReference type="Rhea" id="RHEA:48348"/>
        <dbReference type="Rhea" id="RHEA-COMP:12068"/>
        <dbReference type="Rhea" id="RHEA-COMP:12069"/>
        <dbReference type="ChEBI" id="CHEBI:65314"/>
        <dbReference type="ChEBI" id="CHEBI:65315"/>
    </reaction>
</comment>
<evidence type="ECO:0000313" key="8">
    <source>
        <dbReference type="Proteomes" id="UP000726170"/>
    </source>
</evidence>
<keyword evidence="4" id="KW-0694">RNA-binding</keyword>
<comment type="function">
    <text evidence="5">Responsible for synthesis of pseudouridine from uracil.</text>
</comment>
<reference evidence="7 8" key="1">
    <citation type="submission" date="2021-06" db="EMBL/GenBank/DDBJ databases">
        <authorList>
            <person name="Sun Q."/>
            <person name="Li D."/>
        </authorList>
    </citation>
    <scope>NUCLEOTIDE SEQUENCE [LARGE SCALE GENOMIC DNA]</scope>
    <source>
        <strain evidence="7 8">MSJ-11</strain>
    </source>
</reference>
<dbReference type="InterPro" id="IPR006225">
    <property type="entry name" value="PsdUridine_synth_RluC/D"/>
</dbReference>
<dbReference type="CDD" id="cd02869">
    <property type="entry name" value="PseudoU_synth_RluA_like"/>
    <property type="match status" value="1"/>
</dbReference>
<evidence type="ECO:0000256" key="5">
    <source>
        <dbReference type="RuleBase" id="RU362028"/>
    </source>
</evidence>
<name>A0ABS6EGK9_9CLOT</name>
<dbReference type="Pfam" id="PF00849">
    <property type="entry name" value="PseudoU_synth_2"/>
    <property type="match status" value="1"/>
</dbReference>
<dbReference type="InterPro" id="IPR006145">
    <property type="entry name" value="PsdUridine_synth_RsuA/RluA"/>
</dbReference>
<evidence type="ECO:0000256" key="4">
    <source>
        <dbReference type="PROSITE-ProRule" id="PRU00182"/>
    </source>
</evidence>
<dbReference type="Proteomes" id="UP000726170">
    <property type="component" value="Unassembled WGS sequence"/>
</dbReference>
<dbReference type="InterPro" id="IPR050188">
    <property type="entry name" value="RluA_PseudoU_synthase"/>
</dbReference>
<dbReference type="EMBL" id="JAHLQF010000001">
    <property type="protein sequence ID" value="MBU5483549.1"/>
    <property type="molecule type" value="Genomic_DNA"/>
</dbReference>